<accession>A0A9N8Z5Z4</accession>
<gene>
    <name evidence="2" type="ORF">DEBURN_LOCUS3392</name>
</gene>
<keyword evidence="3" id="KW-1185">Reference proteome</keyword>
<dbReference type="OrthoDB" id="2396581at2759"/>
<dbReference type="SUPFAM" id="SSF52980">
    <property type="entry name" value="Restriction endonuclease-like"/>
    <property type="match status" value="1"/>
</dbReference>
<comment type="caution">
    <text evidence="2">The sequence shown here is derived from an EMBL/GenBank/DDBJ whole genome shotgun (WGS) entry which is preliminary data.</text>
</comment>
<evidence type="ECO:0000313" key="3">
    <source>
        <dbReference type="Proteomes" id="UP000789706"/>
    </source>
</evidence>
<dbReference type="InterPro" id="IPR011335">
    <property type="entry name" value="Restrct_endonuc-II-like"/>
</dbReference>
<dbReference type="Gene3D" id="3.40.1350.10">
    <property type="match status" value="1"/>
</dbReference>
<protein>
    <submittedName>
        <fullName evidence="2">4641_t:CDS:1</fullName>
    </submittedName>
</protein>
<dbReference type="Proteomes" id="UP000789706">
    <property type="component" value="Unassembled WGS sequence"/>
</dbReference>
<dbReference type="GO" id="GO:0006302">
    <property type="term" value="P:double-strand break repair"/>
    <property type="evidence" value="ECO:0007669"/>
    <property type="project" value="UniProtKB-ARBA"/>
</dbReference>
<feature type="non-terminal residue" evidence="2">
    <location>
        <position position="110"/>
    </location>
</feature>
<name>A0A9N8Z5Z4_9GLOM</name>
<sequence>MTSTKSAEKGSQFEARTFNELQLMNLCVTRTRVSCGDNGVDIFGPYRGHILLVQCKNYTAKIGKDDIRAFEGVLSRGDSEEIRGRRKRRYVGAVVSKIGRQGEGDKKLIR</sequence>
<reference evidence="2" key="1">
    <citation type="submission" date="2021-06" db="EMBL/GenBank/DDBJ databases">
        <authorList>
            <person name="Kallberg Y."/>
            <person name="Tangrot J."/>
            <person name="Rosling A."/>
        </authorList>
    </citation>
    <scope>NUCLEOTIDE SEQUENCE</scope>
    <source>
        <strain evidence="2">AZ414A</strain>
    </source>
</reference>
<dbReference type="InterPro" id="IPR007560">
    <property type="entry name" value="Restrct_endonuc_IV_Mrr"/>
</dbReference>
<dbReference type="Pfam" id="PF04471">
    <property type="entry name" value="Mrr_cat"/>
    <property type="match status" value="1"/>
</dbReference>
<dbReference type="GO" id="GO:0004519">
    <property type="term" value="F:endonuclease activity"/>
    <property type="evidence" value="ECO:0007669"/>
    <property type="project" value="InterPro"/>
</dbReference>
<dbReference type="InterPro" id="IPR011856">
    <property type="entry name" value="tRNA_endonuc-like_dom_sf"/>
</dbReference>
<dbReference type="AlphaFoldDB" id="A0A9N8Z5Z4"/>
<evidence type="ECO:0000313" key="2">
    <source>
        <dbReference type="EMBL" id="CAG8475751.1"/>
    </source>
</evidence>
<dbReference type="GO" id="GO:0003677">
    <property type="term" value="F:DNA binding"/>
    <property type="evidence" value="ECO:0007669"/>
    <property type="project" value="InterPro"/>
</dbReference>
<evidence type="ECO:0000259" key="1">
    <source>
        <dbReference type="Pfam" id="PF04471"/>
    </source>
</evidence>
<proteinExistence type="predicted"/>
<dbReference type="EMBL" id="CAJVPK010000215">
    <property type="protein sequence ID" value="CAG8475751.1"/>
    <property type="molecule type" value="Genomic_DNA"/>
</dbReference>
<feature type="domain" description="Restriction endonuclease type IV Mrr" evidence="1">
    <location>
        <begin position="9"/>
        <end position="76"/>
    </location>
</feature>
<dbReference type="GO" id="GO:0009307">
    <property type="term" value="P:DNA restriction-modification system"/>
    <property type="evidence" value="ECO:0007669"/>
    <property type="project" value="InterPro"/>
</dbReference>
<organism evidence="2 3">
    <name type="scientific">Diversispora eburnea</name>
    <dbReference type="NCBI Taxonomy" id="1213867"/>
    <lineage>
        <taxon>Eukaryota</taxon>
        <taxon>Fungi</taxon>
        <taxon>Fungi incertae sedis</taxon>
        <taxon>Mucoromycota</taxon>
        <taxon>Glomeromycotina</taxon>
        <taxon>Glomeromycetes</taxon>
        <taxon>Diversisporales</taxon>
        <taxon>Diversisporaceae</taxon>
        <taxon>Diversispora</taxon>
    </lineage>
</organism>